<feature type="compositionally biased region" description="Basic residues" evidence="1">
    <location>
        <begin position="127"/>
        <end position="146"/>
    </location>
</feature>
<feature type="compositionally biased region" description="Low complexity" evidence="1">
    <location>
        <begin position="177"/>
        <end position="215"/>
    </location>
</feature>
<feature type="region of interest" description="Disordered" evidence="1">
    <location>
        <begin position="65"/>
        <end position="84"/>
    </location>
</feature>
<evidence type="ECO:0000313" key="2">
    <source>
        <dbReference type="EMBL" id="SGZ20385.1"/>
    </source>
</evidence>
<feature type="region of interest" description="Disordered" evidence="1">
    <location>
        <begin position="176"/>
        <end position="259"/>
    </location>
</feature>
<accession>A0A2X0MK47</accession>
<name>A0A2X0MK47_9BASI</name>
<gene>
    <name evidence="2" type="primary">BQ5605_C021g09270</name>
    <name evidence="2" type="ORF">BQ5605_C021G09270</name>
</gene>
<keyword evidence="3" id="KW-1185">Reference proteome</keyword>
<dbReference type="Proteomes" id="UP000249464">
    <property type="component" value="Unassembled WGS sequence"/>
</dbReference>
<protein>
    <submittedName>
        <fullName evidence="2">BQ5605_C021g09270 protein</fullName>
    </submittedName>
</protein>
<evidence type="ECO:0000313" key="3">
    <source>
        <dbReference type="Proteomes" id="UP000249464"/>
    </source>
</evidence>
<feature type="compositionally biased region" description="Low complexity" evidence="1">
    <location>
        <begin position="225"/>
        <end position="254"/>
    </location>
</feature>
<feature type="region of interest" description="Disordered" evidence="1">
    <location>
        <begin position="113"/>
        <end position="147"/>
    </location>
</feature>
<reference evidence="2 3" key="1">
    <citation type="submission" date="2016-11" db="EMBL/GenBank/DDBJ databases">
        <authorList>
            <person name="Jaros S."/>
            <person name="Januszkiewicz K."/>
            <person name="Wedrychowicz H."/>
        </authorList>
    </citation>
    <scope>NUCLEOTIDE SEQUENCE [LARGE SCALE GENOMIC DNA]</scope>
</reference>
<organism evidence="2 3">
    <name type="scientific">Microbotryum silenes-dioicae</name>
    <dbReference type="NCBI Taxonomy" id="796604"/>
    <lineage>
        <taxon>Eukaryota</taxon>
        <taxon>Fungi</taxon>
        <taxon>Dikarya</taxon>
        <taxon>Basidiomycota</taxon>
        <taxon>Pucciniomycotina</taxon>
        <taxon>Microbotryomycetes</taxon>
        <taxon>Microbotryales</taxon>
        <taxon>Microbotryaceae</taxon>
        <taxon>Microbotryum</taxon>
    </lineage>
</organism>
<dbReference type="EMBL" id="FQNC01000083">
    <property type="protein sequence ID" value="SGZ20385.1"/>
    <property type="molecule type" value="Genomic_DNA"/>
</dbReference>
<proteinExistence type="predicted"/>
<sequence length="321" mass="34624">MKRVGPRASRAKTIIHTSVSLSLPNRRTGDVKTALPIAFLPRETTSIYSHTPHALATQTPDQIAKIDDVPPKHTTPPPTPSKTKYLDPVASALASKLSAINHQLPRFPIVQPQSTAEGKGAKPMKTSTKRRMEKPTTTHKHKHHHIATLEKEAVHPRSSLRLRAVVSTSTSHNIKLVSATATTPHTSSTPVVIPNPKATNPTTKPTTKAGSTAHSKTSKTKTKSTAKPTSYTPRRSPTPTPTSTSKPKSSTKPTKTTRKIVHTTTTPVKVVVTTTPVAHPGESHTGPGRYSPIGEFFYPTSGGMQGSKLTQLRIDHVHQPK</sequence>
<evidence type="ECO:0000256" key="1">
    <source>
        <dbReference type="SAM" id="MobiDB-lite"/>
    </source>
</evidence>
<dbReference type="AlphaFoldDB" id="A0A2X0MK47"/>